<evidence type="ECO:0000313" key="1">
    <source>
        <dbReference type="EMBL" id="WFT74879.1"/>
    </source>
</evidence>
<name>A0ABY8IXC2_9BACI</name>
<keyword evidence="2" id="KW-1185">Reference proteome</keyword>
<reference evidence="1 2" key="1">
    <citation type="submission" date="2023-04" db="EMBL/GenBank/DDBJ databases">
        <title>Genome sequence of Halobacillus naozhouensis KACC 21980.</title>
        <authorList>
            <person name="Kim S."/>
            <person name="Heo J."/>
            <person name="Kwon S.-W."/>
        </authorList>
    </citation>
    <scope>NUCLEOTIDE SEQUENCE [LARGE SCALE GENOMIC DNA]</scope>
    <source>
        <strain evidence="1 2">KCTC 13234</strain>
    </source>
</reference>
<sequence>MQRMKNYEITYEPKIKWAFRVINPYNEFDIRNMEETTLVPDWGTYVITVKAPNKTVAKAALCIDVFRANMGHGYGEELALSAVNGIKTIKEVRANVREESDS</sequence>
<proteinExistence type="predicted"/>
<dbReference type="RefSeq" id="WP_283076872.1">
    <property type="nucleotide sequence ID" value="NZ_CP121671.1"/>
</dbReference>
<organism evidence="1 2">
    <name type="scientific">Halobacillus naozhouensis</name>
    <dbReference type="NCBI Taxonomy" id="554880"/>
    <lineage>
        <taxon>Bacteria</taxon>
        <taxon>Bacillati</taxon>
        <taxon>Bacillota</taxon>
        <taxon>Bacilli</taxon>
        <taxon>Bacillales</taxon>
        <taxon>Bacillaceae</taxon>
        <taxon>Halobacillus</taxon>
    </lineage>
</organism>
<dbReference type="Proteomes" id="UP001221597">
    <property type="component" value="Chromosome"/>
</dbReference>
<dbReference type="EMBL" id="CP121671">
    <property type="protein sequence ID" value="WFT74879.1"/>
    <property type="molecule type" value="Genomic_DNA"/>
</dbReference>
<evidence type="ECO:0000313" key="2">
    <source>
        <dbReference type="Proteomes" id="UP001221597"/>
    </source>
</evidence>
<protein>
    <submittedName>
        <fullName evidence="1">Uncharacterized protein</fullName>
    </submittedName>
</protein>
<gene>
    <name evidence="1" type="ORF">P9989_00115</name>
</gene>
<accession>A0ABY8IXC2</accession>